<dbReference type="Pfam" id="PF01494">
    <property type="entry name" value="FAD_binding_3"/>
    <property type="match status" value="1"/>
</dbReference>
<proteinExistence type="predicted"/>
<keyword evidence="3" id="KW-0274">FAD</keyword>
<keyword evidence="7" id="KW-1185">Reference proteome</keyword>
<keyword evidence="6" id="KW-0503">Monooxygenase</keyword>
<evidence type="ECO:0000256" key="2">
    <source>
        <dbReference type="ARBA" id="ARBA00022630"/>
    </source>
</evidence>
<name>A0A838L3M0_9SPHN</name>
<evidence type="ECO:0000313" key="6">
    <source>
        <dbReference type="EMBL" id="MBA2933520.1"/>
    </source>
</evidence>
<feature type="region of interest" description="Disordered" evidence="4">
    <location>
        <begin position="1"/>
        <end position="38"/>
    </location>
</feature>
<dbReference type="GO" id="GO:0071949">
    <property type="term" value="F:FAD binding"/>
    <property type="evidence" value="ECO:0007669"/>
    <property type="project" value="InterPro"/>
</dbReference>
<evidence type="ECO:0000256" key="1">
    <source>
        <dbReference type="ARBA" id="ARBA00001974"/>
    </source>
</evidence>
<dbReference type="PANTHER" id="PTHR43004:SF19">
    <property type="entry name" value="BINDING MONOOXYGENASE, PUTATIVE (JCVI)-RELATED"/>
    <property type="match status" value="1"/>
</dbReference>
<evidence type="ECO:0000256" key="3">
    <source>
        <dbReference type="ARBA" id="ARBA00022827"/>
    </source>
</evidence>
<dbReference type="EMBL" id="JACEIB010000003">
    <property type="protein sequence ID" value="MBA2933520.1"/>
    <property type="molecule type" value="Genomic_DNA"/>
</dbReference>
<dbReference type="Pfam" id="PF21274">
    <property type="entry name" value="Rng_hyd_C"/>
    <property type="match status" value="1"/>
</dbReference>
<dbReference type="InterPro" id="IPR050641">
    <property type="entry name" value="RIFMO-like"/>
</dbReference>
<dbReference type="PRINTS" id="PR00420">
    <property type="entry name" value="RNGMNOXGNASE"/>
</dbReference>
<evidence type="ECO:0000313" key="7">
    <source>
        <dbReference type="Proteomes" id="UP000570166"/>
    </source>
</evidence>
<dbReference type="Proteomes" id="UP000570166">
    <property type="component" value="Unassembled WGS sequence"/>
</dbReference>
<keyword evidence="6" id="KW-0560">Oxidoreductase</keyword>
<evidence type="ECO:0000259" key="5">
    <source>
        <dbReference type="Pfam" id="PF01494"/>
    </source>
</evidence>
<reference evidence="6 7" key="1">
    <citation type="submission" date="2020-07" db="EMBL/GenBank/DDBJ databases">
        <authorList>
            <person name="Sun Q."/>
        </authorList>
    </citation>
    <scope>NUCLEOTIDE SEQUENCE [LARGE SCALE GENOMIC DNA]</scope>
    <source>
        <strain evidence="6 7">CGMCC 1.13654</strain>
    </source>
</reference>
<organism evidence="6 7">
    <name type="scientific">Sphingomonas chungangi</name>
    <dbReference type="NCBI Taxonomy" id="2683589"/>
    <lineage>
        <taxon>Bacteria</taxon>
        <taxon>Pseudomonadati</taxon>
        <taxon>Pseudomonadota</taxon>
        <taxon>Alphaproteobacteria</taxon>
        <taxon>Sphingomonadales</taxon>
        <taxon>Sphingomonadaceae</taxon>
        <taxon>Sphingomonas</taxon>
    </lineage>
</organism>
<feature type="domain" description="FAD-binding" evidence="5">
    <location>
        <begin position="42"/>
        <end position="393"/>
    </location>
</feature>
<dbReference type="InterPro" id="IPR036188">
    <property type="entry name" value="FAD/NAD-bd_sf"/>
</dbReference>
<dbReference type="InterPro" id="IPR002938">
    <property type="entry name" value="FAD-bd"/>
</dbReference>
<comment type="cofactor">
    <cofactor evidence="1">
        <name>FAD</name>
        <dbReference type="ChEBI" id="CHEBI:57692"/>
    </cofactor>
</comment>
<evidence type="ECO:0000256" key="4">
    <source>
        <dbReference type="SAM" id="MobiDB-lite"/>
    </source>
</evidence>
<keyword evidence="2" id="KW-0285">Flavoprotein</keyword>
<dbReference type="Gene3D" id="3.40.30.120">
    <property type="match status" value="1"/>
</dbReference>
<comment type="caution">
    <text evidence="6">The sequence shown here is derived from an EMBL/GenBank/DDBJ whole genome shotgun (WGS) entry which is preliminary data.</text>
</comment>
<sequence length="589" mass="64920">MQAQHRTSRSAIARPGSTPSRTPRLKTGEHALSPNTAPDRPAVVIVGAGPSGLALAIELGHRNVSCLVVERNARAGHAPRAKTTHVRTREHLRRWGIASKLAEASPFGIDYPSDIIFVTRLAGQKLAHFRSGLNCSPARHEHYSEHGQWIPQYKLEAVLRDHAASLQSVRILAGTELVDFEQDQDGVSALFREVSSGAERRISTRYLVGADGARSRVRDLIGAEMQGRYGLSRNYNIIFEAPGLAEAHPHGPGIMYWQINPETPSLIGPMDQGDLWFFMPTGLPPGERLSDDDALALIRKATGIDLPYRMLSSDEWVASRLLADRYARGRVFLIGDACHLHPPFGGFGMNMGIADGVDLGWKLAAMLQGWGGQTLLDSYEIERRPVHELVMDEAESNHTLTPDRLFRPGIEEESPEGDAIRAEVSQLIEQHKRAEFYALGVVLGYCYRGSPVVIDDGSGEQWTRSRDYHPSALPGCLAPHRWLSETESLYDRFGDGFTLLAFDAKRDVESIENARADAVRTATPLKIEAISDIDLQRLYGARLALVRPDQHICWRGNSWPADAGILERVTGRAKAPATVLREVDQAASG</sequence>
<dbReference type="Gene3D" id="3.30.9.10">
    <property type="entry name" value="D-Amino Acid Oxidase, subunit A, domain 2"/>
    <property type="match status" value="1"/>
</dbReference>
<dbReference type="GO" id="GO:0016709">
    <property type="term" value="F:oxidoreductase activity, acting on paired donors, with incorporation or reduction of molecular oxygen, NAD(P)H as one donor, and incorporation of one atom of oxygen"/>
    <property type="evidence" value="ECO:0007669"/>
    <property type="project" value="UniProtKB-ARBA"/>
</dbReference>
<gene>
    <name evidence="6" type="ORF">HZF05_05360</name>
</gene>
<protein>
    <submittedName>
        <fullName evidence="6">FAD-dependent monooxygenase</fullName>
    </submittedName>
</protein>
<dbReference type="NCBIfam" id="NF004780">
    <property type="entry name" value="PRK06126.1"/>
    <property type="match status" value="1"/>
</dbReference>
<dbReference type="PANTHER" id="PTHR43004">
    <property type="entry name" value="TRK SYSTEM POTASSIUM UPTAKE PROTEIN"/>
    <property type="match status" value="1"/>
</dbReference>
<dbReference type="AlphaFoldDB" id="A0A838L3M0"/>
<dbReference type="Gene3D" id="3.50.50.60">
    <property type="entry name" value="FAD/NAD(P)-binding domain"/>
    <property type="match status" value="1"/>
</dbReference>
<accession>A0A838L3M0</accession>
<dbReference type="SUPFAM" id="SSF51905">
    <property type="entry name" value="FAD/NAD(P)-binding domain"/>
    <property type="match status" value="1"/>
</dbReference>